<proteinExistence type="predicted"/>
<dbReference type="Proteomes" id="UP000199076">
    <property type="component" value="Unassembled WGS sequence"/>
</dbReference>
<dbReference type="EMBL" id="FNBK01000002">
    <property type="protein sequence ID" value="SDE89464.1"/>
    <property type="molecule type" value="Genomic_DNA"/>
</dbReference>
<evidence type="ECO:0000313" key="3">
    <source>
        <dbReference type="Proteomes" id="UP000199076"/>
    </source>
</evidence>
<gene>
    <name evidence="2" type="ORF">SAMN05216218_102112</name>
</gene>
<evidence type="ECO:0000256" key="1">
    <source>
        <dbReference type="SAM" id="MobiDB-lite"/>
    </source>
</evidence>
<keyword evidence="3" id="KW-1185">Reference proteome</keyword>
<sequence>MATNVVNERGGEQAETDRTTESEPETAVEADYTVTLHLRASAPAAATRRQRTVLDRLRSLASDGVVPELRVERWSSKVTVPSEGDESGQGPVELYAEFETAAERANARLEPFFETREAVGGLLSAGPPTDRVIVFPVVCLTVRRDGDLTGLYPCWKDGDHHSVEDGLEALATEPGDPENL</sequence>
<dbReference type="InterPro" id="IPR046783">
    <property type="entry name" value="HTH_63"/>
</dbReference>
<name>A0A1G7GMW2_9EURY</name>
<dbReference type="Pfam" id="PF20575">
    <property type="entry name" value="HTH_63"/>
    <property type="match status" value="1"/>
</dbReference>
<organism evidence="2 3">
    <name type="scientific">Halorientalis regularis</name>
    <dbReference type="NCBI Taxonomy" id="660518"/>
    <lineage>
        <taxon>Archaea</taxon>
        <taxon>Methanobacteriati</taxon>
        <taxon>Methanobacteriota</taxon>
        <taxon>Stenosarchaea group</taxon>
        <taxon>Halobacteria</taxon>
        <taxon>Halobacteriales</taxon>
        <taxon>Haloarculaceae</taxon>
        <taxon>Halorientalis</taxon>
    </lineage>
</organism>
<protein>
    <submittedName>
        <fullName evidence="2">Uncharacterized protein</fullName>
    </submittedName>
</protein>
<evidence type="ECO:0000313" key="2">
    <source>
        <dbReference type="EMBL" id="SDE89464.1"/>
    </source>
</evidence>
<reference evidence="3" key="1">
    <citation type="submission" date="2016-10" db="EMBL/GenBank/DDBJ databases">
        <authorList>
            <person name="Varghese N."/>
            <person name="Submissions S."/>
        </authorList>
    </citation>
    <scope>NUCLEOTIDE SEQUENCE [LARGE SCALE GENOMIC DNA]</scope>
    <source>
        <strain evidence="3">IBRC-M 10760</strain>
    </source>
</reference>
<feature type="compositionally biased region" description="Basic and acidic residues" evidence="1">
    <location>
        <begin position="9"/>
        <end position="21"/>
    </location>
</feature>
<feature type="region of interest" description="Disordered" evidence="1">
    <location>
        <begin position="1"/>
        <end position="27"/>
    </location>
</feature>
<dbReference type="RefSeq" id="WP_092687807.1">
    <property type="nucleotide sequence ID" value="NZ_FNBK01000002.1"/>
</dbReference>
<dbReference type="AlphaFoldDB" id="A0A1G7GMW2"/>
<dbReference type="STRING" id="660518.SAMN05216218_102112"/>
<accession>A0A1G7GMW2</accession>
<dbReference type="OrthoDB" id="241883at2157"/>